<sequence>MKKIHKVIFSIAFSTFLLAIGVLIGSYLTDRKIKDVEGSLYNTTKIAVVNLDEGVKYRGKHRNFAKELISAQHQNIVITGLDDAKNGISEGRYAAYIVMPSDFSRNVATINAKPRKSLIKYEMSENLSDVAKDKAIINVSSINKSLNEDLGYVYLYSVFNELHKGQNQAIKVLSNDSKDKEVLMAISNIDLIESINITEVKRLANNITTLNVIKDFEKNKELINTIDLTYKGYLSESEKELNSIKDSSTKMDENLEKLGISINSIPILRDGDTNNYELENTTNSIKDYNTKLEESKTSILNSLSGLENKNDISGDSLLNASKVFVKSVEDHNTLLANSNKYESVSNDITNSIKNININNLSSIQKVYEQIIKNNKGYIARAKLERYIADKSIEYSGSGKTKEQILKQIFLDSTTDGNIKSAIQIYSSVNNLTNITNLEKYYNYTRNNIEDENSLSDEGMIKNKFVQATKTDTSNLFTYLHTKLKNYSDNFPSKIDTKDIIEANEAFKKYNYNFDNAKEEVKNITSVDMNNINNTVENDLDPLAKLQSNHKEKLIEQYDSDKESSTLFVENMGIYNPLNYIKKDKIEQFVNYYISNSRDIESKINKRDSEYKTFVDKSYDSANKHVDLLQKDIYKYKKLSDKKLENGLKTAKSSRNKTSSQNESLLYNYINTLPYSRLGKTENTATYQFMVNPVNTESTHLSKKNVKISTDYNRYVMICMGALLVIMSGSLVCSKLSKKKSKH</sequence>
<reference evidence="6 7" key="1">
    <citation type="submission" date="2018-01" db="EMBL/GenBank/DDBJ databases">
        <title>Genetic Diversity of Clostridium botulinum in seafood.</title>
        <authorList>
            <person name="Athira V."/>
            <person name="Arun Jyothi P.V."/>
            <person name="Lalitha K.V."/>
            <person name="Joseph T.C."/>
        </authorList>
    </citation>
    <scope>NUCLEOTIDE SEQUENCE [LARGE SCALE GENOMIC DNA]</scope>
    <source>
        <strain evidence="6 7">Mfbjulcb5</strain>
    </source>
</reference>
<evidence type="ECO:0000256" key="3">
    <source>
        <dbReference type="ARBA" id="ARBA00022989"/>
    </source>
</evidence>
<dbReference type="GO" id="GO:0016020">
    <property type="term" value="C:membrane"/>
    <property type="evidence" value="ECO:0007669"/>
    <property type="project" value="UniProtKB-SubCell"/>
</dbReference>
<feature type="transmembrane region" description="Helical" evidence="5">
    <location>
        <begin position="711"/>
        <end position="732"/>
    </location>
</feature>
<evidence type="ECO:0000313" key="6">
    <source>
        <dbReference type="EMBL" id="AVP64502.1"/>
    </source>
</evidence>
<evidence type="ECO:0000256" key="1">
    <source>
        <dbReference type="ARBA" id="ARBA00004141"/>
    </source>
</evidence>
<dbReference type="EMBL" id="CP027776">
    <property type="protein sequence ID" value="AVP64502.1"/>
    <property type="molecule type" value="Genomic_DNA"/>
</dbReference>
<evidence type="ECO:0000313" key="7">
    <source>
        <dbReference type="Proteomes" id="UP000238070"/>
    </source>
</evidence>
<protein>
    <recommendedName>
        <fullName evidence="8">YhgE/Pip domain-containing protein</fullName>
    </recommendedName>
</protein>
<name>A0AAU8YWK2_CLOBO</name>
<evidence type="ECO:0000256" key="2">
    <source>
        <dbReference type="ARBA" id="ARBA00022692"/>
    </source>
</evidence>
<dbReference type="PANTHER" id="PTHR43077">
    <property type="entry name" value="TRANSPORT PERMEASE YVFS-RELATED"/>
    <property type="match status" value="1"/>
</dbReference>
<proteinExistence type="predicted"/>
<organism evidence="6 7">
    <name type="scientific">Clostridium botulinum</name>
    <dbReference type="NCBI Taxonomy" id="1491"/>
    <lineage>
        <taxon>Bacteria</taxon>
        <taxon>Bacillati</taxon>
        <taxon>Bacillota</taxon>
        <taxon>Clostridia</taxon>
        <taxon>Eubacteriales</taxon>
        <taxon>Clostridiaceae</taxon>
        <taxon>Clostridium</taxon>
    </lineage>
</organism>
<comment type="subcellular location">
    <subcellularLocation>
        <location evidence="1">Membrane</location>
        <topology evidence="1">Multi-pass membrane protein</topology>
    </subcellularLocation>
</comment>
<dbReference type="Proteomes" id="UP000238070">
    <property type="component" value="Chromosome"/>
</dbReference>
<dbReference type="PANTHER" id="PTHR43077:SF10">
    <property type="entry name" value="TRANSPORT PERMEASE PROTEIN"/>
    <property type="match status" value="1"/>
</dbReference>
<evidence type="ECO:0008006" key="8">
    <source>
        <dbReference type="Google" id="ProtNLM"/>
    </source>
</evidence>
<feature type="transmembrane region" description="Helical" evidence="5">
    <location>
        <begin position="7"/>
        <end position="28"/>
    </location>
</feature>
<gene>
    <name evidence="6" type="ORF">C3B64_09560</name>
</gene>
<evidence type="ECO:0000256" key="4">
    <source>
        <dbReference type="ARBA" id="ARBA00023136"/>
    </source>
</evidence>
<dbReference type="InterPro" id="IPR051328">
    <property type="entry name" value="T7SS_ABC-Transporter"/>
</dbReference>
<keyword evidence="4 5" id="KW-0472">Membrane</keyword>
<keyword evidence="2 5" id="KW-0812">Transmembrane</keyword>
<accession>A0AAU8YWK2</accession>
<dbReference type="AlphaFoldDB" id="A0AAU8YWK2"/>
<keyword evidence="3 5" id="KW-1133">Transmembrane helix</keyword>
<evidence type="ECO:0000256" key="5">
    <source>
        <dbReference type="SAM" id="Phobius"/>
    </source>
</evidence>